<dbReference type="InterPro" id="IPR017518">
    <property type="entry name" value="CHP03084"/>
</dbReference>
<dbReference type="GO" id="GO:0046872">
    <property type="term" value="F:metal ion binding"/>
    <property type="evidence" value="ECO:0007669"/>
    <property type="project" value="InterPro"/>
</dbReference>
<evidence type="ECO:0000259" key="1">
    <source>
        <dbReference type="Pfam" id="PF11716"/>
    </source>
</evidence>
<dbReference type="InterPro" id="IPR024344">
    <property type="entry name" value="MDMPI_metal-binding"/>
</dbReference>
<gene>
    <name evidence="2" type="ORF">H8E19_06350</name>
</gene>
<reference evidence="2 3" key="1">
    <citation type="submission" date="2020-08" db="EMBL/GenBank/DDBJ databases">
        <title>Bridging the membrane lipid divide: bacteria of the FCB group superphylum have the potential to synthesize archaeal ether lipids.</title>
        <authorList>
            <person name="Villanueva L."/>
            <person name="Von Meijenfeldt F.A.B."/>
            <person name="Westbye A.B."/>
            <person name="Yadav S."/>
            <person name="Hopmans E.C."/>
            <person name="Dutilh B.E."/>
            <person name="Sinninghe Damste J.S."/>
        </authorList>
    </citation>
    <scope>NUCLEOTIDE SEQUENCE [LARGE SCALE GENOMIC DNA]</scope>
    <source>
        <strain evidence="2">NIOZ-UU27</strain>
    </source>
</reference>
<sequence>MKDICRDLHNEQEALDAIVSKLSDEQWDLITPFIGWSIKYEIAHVAFWDMAARLAASDEAAFKKLIQSTFASEEAYTESQRELREAVPAYVMEYWRRERKALVDALTAKDPKERIPWVGPTMSARSKATARIMETWAHAQDVADILGIEREPTDRLRHVAHIGVTTFGWSHVSRGLEVPDVAVRLELIGPSGNLWTWGSEDATDSIKGRAEDFCLVVVQRRHVDDTRLEVKGDVARNWMLIAQAFAGPAVEGPKPRERKTTPQTMCR</sequence>
<dbReference type="Proteomes" id="UP000650524">
    <property type="component" value="Unassembled WGS sequence"/>
</dbReference>
<evidence type="ECO:0000313" key="3">
    <source>
        <dbReference type="Proteomes" id="UP000650524"/>
    </source>
</evidence>
<evidence type="ECO:0000313" key="2">
    <source>
        <dbReference type="EMBL" id="MBC8177010.1"/>
    </source>
</evidence>
<feature type="domain" description="Mycothiol-dependent maleylpyruvate isomerase metal-binding" evidence="1">
    <location>
        <begin position="9"/>
        <end position="143"/>
    </location>
</feature>
<proteinExistence type="predicted"/>
<dbReference type="Pfam" id="PF11716">
    <property type="entry name" value="MDMPI_N"/>
    <property type="match status" value="1"/>
</dbReference>
<accession>A0A8J6MYG8</accession>
<name>A0A8J6MYG8_9DELT</name>
<dbReference type="NCBIfam" id="TIGR03084">
    <property type="entry name" value="TIGR03084 family metal-binding protein"/>
    <property type="match status" value="1"/>
</dbReference>
<dbReference type="Gene3D" id="1.20.120.450">
    <property type="entry name" value="dinb family like domain"/>
    <property type="match status" value="1"/>
</dbReference>
<protein>
    <submittedName>
        <fullName evidence="2">TIGR03084 family protein</fullName>
    </submittedName>
</protein>
<comment type="caution">
    <text evidence="2">The sequence shown here is derived from an EMBL/GenBank/DDBJ whole genome shotgun (WGS) entry which is preliminary data.</text>
</comment>
<dbReference type="EMBL" id="JACNJD010000180">
    <property type="protein sequence ID" value="MBC8177010.1"/>
    <property type="molecule type" value="Genomic_DNA"/>
</dbReference>
<dbReference type="InterPro" id="IPR034660">
    <property type="entry name" value="DinB/YfiT-like"/>
</dbReference>
<dbReference type="SUPFAM" id="SSF109854">
    <property type="entry name" value="DinB/YfiT-like putative metalloenzymes"/>
    <property type="match status" value="1"/>
</dbReference>
<dbReference type="InterPro" id="IPR017517">
    <property type="entry name" value="Maleyloyr_isom"/>
</dbReference>
<dbReference type="AlphaFoldDB" id="A0A8J6MYG8"/>
<dbReference type="NCBIfam" id="TIGR03083">
    <property type="entry name" value="maleylpyruvate isomerase family mycothiol-dependent enzyme"/>
    <property type="match status" value="1"/>
</dbReference>
<organism evidence="2 3">
    <name type="scientific">Candidatus Desulfacyla euxinica</name>
    <dbReference type="NCBI Taxonomy" id="2841693"/>
    <lineage>
        <taxon>Bacteria</taxon>
        <taxon>Deltaproteobacteria</taxon>
        <taxon>Candidatus Desulfacyla</taxon>
    </lineage>
</organism>